<protein>
    <submittedName>
        <fullName evidence="3">Uncharacterized protein</fullName>
    </submittedName>
</protein>
<evidence type="ECO:0000256" key="2">
    <source>
        <dbReference type="SAM" id="Phobius"/>
    </source>
</evidence>
<reference evidence="4" key="2">
    <citation type="submission" date="2015-01" db="EMBL/GenBank/DDBJ databases">
        <title>Evolutionary Origins and Diversification of the Mycorrhizal Mutualists.</title>
        <authorList>
            <consortium name="DOE Joint Genome Institute"/>
            <consortium name="Mycorrhizal Genomics Consortium"/>
            <person name="Kohler A."/>
            <person name="Kuo A."/>
            <person name="Nagy L.G."/>
            <person name="Floudas D."/>
            <person name="Copeland A."/>
            <person name="Barry K.W."/>
            <person name="Cichocki N."/>
            <person name="Veneault-Fourrey C."/>
            <person name="LaButti K."/>
            <person name="Lindquist E.A."/>
            <person name="Lipzen A."/>
            <person name="Lundell T."/>
            <person name="Morin E."/>
            <person name="Murat C."/>
            <person name="Riley R."/>
            <person name="Ohm R."/>
            <person name="Sun H."/>
            <person name="Tunlid A."/>
            <person name="Henrissat B."/>
            <person name="Grigoriev I.V."/>
            <person name="Hibbett D.S."/>
            <person name="Martin F."/>
        </authorList>
    </citation>
    <scope>NUCLEOTIDE SEQUENCE [LARGE SCALE GENOMIC DNA]</scope>
    <source>
        <strain evidence="4">LaAM-08-1</strain>
    </source>
</reference>
<evidence type="ECO:0000313" key="3">
    <source>
        <dbReference type="EMBL" id="KIJ96427.1"/>
    </source>
</evidence>
<name>A0A0C9XJQ8_9AGAR</name>
<dbReference type="OrthoDB" id="3028326at2759"/>
<dbReference type="EMBL" id="KN838722">
    <property type="protein sequence ID" value="KIJ96427.1"/>
    <property type="molecule type" value="Genomic_DNA"/>
</dbReference>
<evidence type="ECO:0000313" key="4">
    <source>
        <dbReference type="Proteomes" id="UP000054477"/>
    </source>
</evidence>
<feature type="transmembrane region" description="Helical" evidence="2">
    <location>
        <begin position="64"/>
        <end position="88"/>
    </location>
</feature>
<keyword evidence="2" id="KW-1133">Transmembrane helix</keyword>
<keyword evidence="2" id="KW-0472">Membrane</keyword>
<feature type="transmembrane region" description="Helical" evidence="2">
    <location>
        <begin position="27"/>
        <end position="52"/>
    </location>
</feature>
<reference evidence="3 4" key="1">
    <citation type="submission" date="2014-04" db="EMBL/GenBank/DDBJ databases">
        <authorList>
            <consortium name="DOE Joint Genome Institute"/>
            <person name="Kuo A."/>
            <person name="Kohler A."/>
            <person name="Nagy L.G."/>
            <person name="Floudas D."/>
            <person name="Copeland A."/>
            <person name="Barry K.W."/>
            <person name="Cichocki N."/>
            <person name="Veneault-Fourrey C."/>
            <person name="LaButti K."/>
            <person name="Lindquist E.A."/>
            <person name="Lipzen A."/>
            <person name="Lundell T."/>
            <person name="Morin E."/>
            <person name="Murat C."/>
            <person name="Sun H."/>
            <person name="Tunlid A."/>
            <person name="Henrissat B."/>
            <person name="Grigoriev I.V."/>
            <person name="Hibbett D.S."/>
            <person name="Martin F."/>
            <person name="Nordberg H.P."/>
            <person name="Cantor M.N."/>
            <person name="Hua S.X."/>
        </authorList>
    </citation>
    <scope>NUCLEOTIDE SEQUENCE [LARGE SCALE GENOMIC DNA]</scope>
    <source>
        <strain evidence="3 4">LaAM-08-1</strain>
    </source>
</reference>
<evidence type="ECO:0000256" key="1">
    <source>
        <dbReference type="SAM" id="MobiDB-lite"/>
    </source>
</evidence>
<accession>A0A0C9XJQ8</accession>
<organism evidence="3 4">
    <name type="scientific">Laccaria amethystina LaAM-08-1</name>
    <dbReference type="NCBI Taxonomy" id="1095629"/>
    <lineage>
        <taxon>Eukaryota</taxon>
        <taxon>Fungi</taxon>
        <taxon>Dikarya</taxon>
        <taxon>Basidiomycota</taxon>
        <taxon>Agaricomycotina</taxon>
        <taxon>Agaricomycetes</taxon>
        <taxon>Agaricomycetidae</taxon>
        <taxon>Agaricales</taxon>
        <taxon>Agaricineae</taxon>
        <taxon>Hydnangiaceae</taxon>
        <taxon>Laccaria</taxon>
    </lineage>
</organism>
<gene>
    <name evidence="3" type="ORF">K443DRAFT_10655</name>
</gene>
<dbReference type="AlphaFoldDB" id="A0A0C9XJQ8"/>
<sequence length="797" mass="88730">MAPHARSGIHPTVNITLSPNRSLLPCQAAGCLVSLLFLIAFVVSCALLRAGVVISLDQVSFTCYIAWFLFAYTLIVDAYIFPAIALYIQGKDHYAELCTAWVRGLRPDSIPYVFSTKTTLSSLMEDLQHRFPEFHRSHYYLTAGGVLISNIDHSFTLTGIGIENGMTIFAHLRIPGGAKRKGNHSDNEVIVISSDDDAGTPSHQKKRCRQLKSTLDSKGKGKQKSRSETLISDTAERQVSKRIFVDTVDLITMAPECWSIPLEGTVAYVLNLTDNPECLSESDKMLTVDAFIKKECQDAWRGPTGSDQQSVIVPLLSPPDGAATDFLKDFQRYDSENQTEDASLSVESFMKLKDCESASVAAISTSFYRSVEKRTCSAIINDFKCGGHAVLCLFRVGPQNGKACFIQCSNWEREDRDSGFSHRFTAIPAAVCENLLQRLFRGQELEYGSDDDDDEFLSTSHTCVQIIHPSHLPSKKQCCKNHFVDGKHVVGQLVHQRCPAKLQIFIPLDPEDLRAVILPGIIPHNHPVFPTTKVPYEIREKYRACIKSVGPIGTTTLKVDKAASTRTILKGKLPQELHPGMLNHRKRRTLVHTEKIQLKPAGDGMKGVWNQYEDEKAGSPEEQYIRTVTTLANKAHVIVTLNTGLAYFFLSARWIMVDTTFKAVHGATNEFKVVIWVNSLDKRLVVGRVWMNGQSRKAFLHVWNGIFDAVHAITGKQLTFKIFSKLSPLLCVIGDQESAQALGFADMVIARRLNVGALPSMVDPDSILKHLWKTCLVHFERGILELEKKGTLSNQAL</sequence>
<dbReference type="HOGENOM" id="CLU_352680_0_0_1"/>
<keyword evidence="2" id="KW-0812">Transmembrane</keyword>
<keyword evidence="4" id="KW-1185">Reference proteome</keyword>
<feature type="region of interest" description="Disordered" evidence="1">
    <location>
        <begin position="193"/>
        <end position="232"/>
    </location>
</feature>
<dbReference type="Proteomes" id="UP000054477">
    <property type="component" value="Unassembled WGS sequence"/>
</dbReference>
<proteinExistence type="predicted"/>